<dbReference type="Proteomes" id="UP000183900">
    <property type="component" value="Unassembled WGS sequence"/>
</dbReference>
<feature type="domain" description="Glycosyltransferase 2-like" evidence="1">
    <location>
        <begin position="9"/>
        <end position="130"/>
    </location>
</feature>
<dbReference type="RefSeq" id="WP_055454624.1">
    <property type="nucleotide sequence ID" value="NZ_CYHE01000002.1"/>
</dbReference>
<dbReference type="EMBL" id="CYHE01000002">
    <property type="protein sequence ID" value="CUA93387.1"/>
    <property type="molecule type" value="Genomic_DNA"/>
</dbReference>
<protein>
    <submittedName>
        <fullName evidence="2">Glycosyl transferase family 2</fullName>
    </submittedName>
</protein>
<accession>A0A0K6HQR1</accession>
<dbReference type="InterPro" id="IPR029044">
    <property type="entry name" value="Nucleotide-diphossugar_trans"/>
</dbReference>
<dbReference type="CDD" id="cd00761">
    <property type="entry name" value="Glyco_tranf_GTA_type"/>
    <property type="match status" value="1"/>
</dbReference>
<name>A0A0K6HQR1_9HYPH</name>
<reference evidence="3" key="1">
    <citation type="submission" date="2015-08" db="EMBL/GenBank/DDBJ databases">
        <authorList>
            <person name="Varghese N."/>
        </authorList>
    </citation>
    <scope>NUCLEOTIDE SEQUENCE [LARGE SCALE GENOMIC DNA]</scope>
    <source>
        <strain evidence="3">DSM 23407</strain>
    </source>
</reference>
<proteinExistence type="predicted"/>
<evidence type="ECO:0000313" key="2">
    <source>
        <dbReference type="EMBL" id="CUA93387.1"/>
    </source>
</evidence>
<organism evidence="2 3">
    <name type="scientific">Pannonibacter indicus</name>
    <dbReference type="NCBI Taxonomy" id="466044"/>
    <lineage>
        <taxon>Bacteria</taxon>
        <taxon>Pseudomonadati</taxon>
        <taxon>Pseudomonadota</taxon>
        <taxon>Alphaproteobacteria</taxon>
        <taxon>Hyphomicrobiales</taxon>
        <taxon>Stappiaceae</taxon>
        <taxon>Pannonibacter</taxon>
    </lineage>
</organism>
<dbReference type="InterPro" id="IPR050834">
    <property type="entry name" value="Glycosyltransf_2"/>
</dbReference>
<keyword evidence="3" id="KW-1185">Reference proteome</keyword>
<dbReference type="Gene3D" id="3.90.550.10">
    <property type="entry name" value="Spore Coat Polysaccharide Biosynthesis Protein SpsA, Chain A"/>
    <property type="match status" value="1"/>
</dbReference>
<dbReference type="PANTHER" id="PTHR43685:SF2">
    <property type="entry name" value="GLYCOSYLTRANSFERASE 2-LIKE DOMAIN-CONTAINING PROTEIN"/>
    <property type="match status" value="1"/>
</dbReference>
<sequence>MTATIPLTFVIPSYGRQKKLERAVASILAQGVLPEEIIVVDDASPEPLVLPEAVAATGRVRLIRQPVNGGAAQARNTGMEAARTDWVSFLDSDDWLLPDTLQPRWHFLQEGEDRTAEKGRTVYGCGWQDTLPDGTVLRERIPLPAHGPADFFRGCWFSPGSCIILNRQKVLRLAGGADGSLRRLEDYEWFVRIGLAGFVLKVQDMAGAGIERGSNTSLAAVSAAADAISLRIAGLTRDRQDKAVLRRRANAYLRYERAASAWREKRLAAFALLMAGSLAASPRLKLSPLPGWTLRHAPARQVRP</sequence>
<keyword evidence="2" id="KW-0808">Transferase</keyword>
<dbReference type="Pfam" id="PF00535">
    <property type="entry name" value="Glycos_transf_2"/>
    <property type="match status" value="1"/>
</dbReference>
<dbReference type="OrthoDB" id="9790710at2"/>
<dbReference type="AlphaFoldDB" id="A0A0K6HQR1"/>
<gene>
    <name evidence="2" type="ORF">Ga0061067_102364</name>
</gene>
<dbReference type="GO" id="GO:0016740">
    <property type="term" value="F:transferase activity"/>
    <property type="evidence" value="ECO:0007669"/>
    <property type="project" value="UniProtKB-KW"/>
</dbReference>
<dbReference type="SUPFAM" id="SSF53448">
    <property type="entry name" value="Nucleotide-diphospho-sugar transferases"/>
    <property type="match status" value="1"/>
</dbReference>
<dbReference type="PANTHER" id="PTHR43685">
    <property type="entry name" value="GLYCOSYLTRANSFERASE"/>
    <property type="match status" value="1"/>
</dbReference>
<evidence type="ECO:0000259" key="1">
    <source>
        <dbReference type="Pfam" id="PF00535"/>
    </source>
</evidence>
<evidence type="ECO:0000313" key="3">
    <source>
        <dbReference type="Proteomes" id="UP000183900"/>
    </source>
</evidence>
<dbReference type="InterPro" id="IPR001173">
    <property type="entry name" value="Glyco_trans_2-like"/>
</dbReference>